<dbReference type="AlphaFoldDB" id="A0A7I8IBP0"/>
<reference evidence="2" key="1">
    <citation type="submission" date="2019-12" db="EMBL/GenBank/DDBJ databases">
        <authorList>
            <person name="Scholz U."/>
            <person name="Mascher M."/>
            <person name="Fiebig A."/>
        </authorList>
    </citation>
    <scope>NUCLEOTIDE SEQUENCE</scope>
</reference>
<organism evidence="2">
    <name type="scientific">Spirodela intermedia</name>
    <name type="common">Intermediate duckweed</name>
    <dbReference type="NCBI Taxonomy" id="51605"/>
    <lineage>
        <taxon>Eukaryota</taxon>
        <taxon>Viridiplantae</taxon>
        <taxon>Streptophyta</taxon>
        <taxon>Embryophyta</taxon>
        <taxon>Tracheophyta</taxon>
        <taxon>Spermatophyta</taxon>
        <taxon>Magnoliopsida</taxon>
        <taxon>Liliopsida</taxon>
        <taxon>Araceae</taxon>
        <taxon>Lemnoideae</taxon>
        <taxon>Spirodela</taxon>
    </lineage>
</organism>
<name>A0A7I8IBP0_SPIIN</name>
<keyword evidence="4" id="KW-1185">Reference proteome</keyword>
<accession>A0A7I8IBP0</accession>
<protein>
    <submittedName>
        <fullName evidence="2">Uncharacterized protein</fullName>
    </submittedName>
</protein>
<evidence type="ECO:0000313" key="3">
    <source>
        <dbReference type="EMBL" id="CAA7389061.1"/>
    </source>
</evidence>
<sequence length="50" mass="5663">MVEADAPLDPERVLSDTGIETLGTSRRLGEENAICRHEAWIERREGGRNR</sequence>
<dbReference type="EMBL" id="LR746264">
    <property type="protein sequence ID" value="CAA7389061.1"/>
    <property type="molecule type" value="Genomic_DNA"/>
</dbReference>
<dbReference type="EMBL" id="LR743588">
    <property type="protein sequence ID" value="CAA2614675.1"/>
    <property type="molecule type" value="Genomic_DNA"/>
</dbReference>
<feature type="region of interest" description="Disordered" evidence="1">
    <location>
        <begin position="1"/>
        <end position="20"/>
    </location>
</feature>
<evidence type="ECO:0000256" key="1">
    <source>
        <dbReference type="SAM" id="MobiDB-lite"/>
    </source>
</evidence>
<dbReference type="Proteomes" id="UP000663760">
    <property type="component" value="Chromosome 1"/>
</dbReference>
<evidence type="ECO:0000313" key="2">
    <source>
        <dbReference type="EMBL" id="CAA2614675.1"/>
    </source>
</evidence>
<proteinExistence type="predicted"/>
<evidence type="ECO:0000313" key="4">
    <source>
        <dbReference type="Proteomes" id="UP000663760"/>
    </source>
</evidence>
<gene>
    <name evidence="2" type="ORF">SI7747_01001052</name>
    <name evidence="3" type="ORF">SI8410_01001168</name>
</gene>